<dbReference type="AlphaFoldDB" id="A0A396YNH5"/>
<sequence length="213" mass="24287">MSHLVLEKSSSNIKRKETDFQCRKIVGLENPNELKRVKEFIHSVFVAGGYTKSAYTAVDLDLWSTWFYVVNSENQILSAMRVVEKKPNNFLPIEMAVIDGSYPPRRYALIEENAADWNNVAFLNSRNGWRAAVLNFSTVAKHCLEKKYDTTYGFYDPKMKSIVRIYSSAGAKVSKVYNQLVFFPGSLHNDERVLLNIIEIPKASLQIIASKIP</sequence>
<protein>
    <recommendedName>
        <fullName evidence="3">GNAT family N-acetyltransferase</fullName>
    </recommendedName>
</protein>
<organism evidence="1 2">
    <name type="scientific">Leptospira stimsonii</name>
    <dbReference type="NCBI Taxonomy" id="2202203"/>
    <lineage>
        <taxon>Bacteria</taxon>
        <taxon>Pseudomonadati</taxon>
        <taxon>Spirochaetota</taxon>
        <taxon>Spirochaetia</taxon>
        <taxon>Leptospirales</taxon>
        <taxon>Leptospiraceae</taxon>
        <taxon>Leptospira</taxon>
    </lineage>
</organism>
<evidence type="ECO:0000313" key="2">
    <source>
        <dbReference type="Proteomes" id="UP000265798"/>
    </source>
</evidence>
<name>A0A396YNH5_9LEPT</name>
<evidence type="ECO:0000313" key="1">
    <source>
        <dbReference type="EMBL" id="RHX84752.1"/>
    </source>
</evidence>
<proteinExistence type="predicted"/>
<dbReference type="RefSeq" id="WP_118970721.1">
    <property type="nucleotide sequence ID" value="NZ_QHCT01000011.1"/>
</dbReference>
<accession>A0A396YNH5</accession>
<comment type="caution">
    <text evidence="1">The sequence shown here is derived from an EMBL/GenBank/DDBJ whole genome shotgun (WGS) entry which is preliminary data.</text>
</comment>
<gene>
    <name evidence="1" type="ORF">DLM75_22325</name>
</gene>
<dbReference type="NCBIfam" id="NF047533">
    <property type="entry name" value="LBL_2463_fam"/>
    <property type="match status" value="1"/>
</dbReference>
<reference evidence="2" key="1">
    <citation type="submission" date="2018-05" db="EMBL/GenBank/DDBJ databases">
        <title>Leptospira yasudae sp. nov. and Leptospira stimsonii sp. nov., two pathogenic species of the genus Leptospira isolated from environmental sources.</title>
        <authorList>
            <person name="Casanovas-Massana A."/>
            <person name="Hamond C."/>
            <person name="Santos L.A."/>
            <person name="Hacker K.P."/>
            <person name="Balassiano I."/>
            <person name="Medeiros M.A."/>
            <person name="Reis M.G."/>
            <person name="Ko A.I."/>
            <person name="Wunder E.A."/>
        </authorList>
    </citation>
    <scope>NUCLEOTIDE SEQUENCE [LARGE SCALE GENOMIC DNA]</scope>
    <source>
        <strain evidence="2">Yale</strain>
    </source>
</reference>
<dbReference type="OrthoDB" id="344994at2"/>
<dbReference type="Proteomes" id="UP000265798">
    <property type="component" value="Unassembled WGS sequence"/>
</dbReference>
<dbReference type="EMBL" id="QHCT01000011">
    <property type="protein sequence ID" value="RHX84752.1"/>
    <property type="molecule type" value="Genomic_DNA"/>
</dbReference>
<evidence type="ECO:0008006" key="3">
    <source>
        <dbReference type="Google" id="ProtNLM"/>
    </source>
</evidence>